<evidence type="ECO:0000313" key="5">
    <source>
        <dbReference type="EMBL" id="KAG0582237.1"/>
    </source>
</evidence>
<dbReference type="Gene3D" id="3.40.50.2000">
    <property type="entry name" value="Glycogen Phosphorylase B"/>
    <property type="match status" value="2"/>
</dbReference>
<protein>
    <recommendedName>
        <fullName evidence="4">Glycosyltransferase</fullName>
        <ecNumber evidence="4">2.4.1.-</ecNumber>
    </recommendedName>
</protein>
<reference evidence="5" key="1">
    <citation type="submission" date="2020-06" db="EMBL/GenBank/DDBJ databases">
        <title>WGS assembly of Ceratodon purpureus strain R40.</title>
        <authorList>
            <person name="Carey S.B."/>
            <person name="Jenkins J."/>
            <person name="Shu S."/>
            <person name="Lovell J.T."/>
            <person name="Sreedasyam A."/>
            <person name="Maumus F."/>
            <person name="Tiley G.P."/>
            <person name="Fernandez-Pozo N."/>
            <person name="Barry K."/>
            <person name="Chen C."/>
            <person name="Wang M."/>
            <person name="Lipzen A."/>
            <person name="Daum C."/>
            <person name="Saski C.A."/>
            <person name="Payton A.C."/>
            <person name="Mcbreen J.C."/>
            <person name="Conrad R.E."/>
            <person name="Kollar L.M."/>
            <person name="Olsson S."/>
            <person name="Huttunen S."/>
            <person name="Landis J.B."/>
            <person name="Wickett N.J."/>
            <person name="Johnson M.G."/>
            <person name="Rensing S.A."/>
            <person name="Grimwood J."/>
            <person name="Schmutz J."/>
            <person name="Mcdaniel S.F."/>
        </authorList>
    </citation>
    <scope>NUCLEOTIDE SEQUENCE</scope>
    <source>
        <strain evidence="5">R40</strain>
    </source>
</reference>
<evidence type="ECO:0000256" key="3">
    <source>
        <dbReference type="RuleBase" id="RU003718"/>
    </source>
</evidence>
<dbReference type="Pfam" id="PF00201">
    <property type="entry name" value="UDPGT"/>
    <property type="match status" value="1"/>
</dbReference>
<gene>
    <name evidence="5" type="ORF">KC19_3G045100</name>
</gene>
<dbReference type="PANTHER" id="PTHR48045:SF31">
    <property type="entry name" value="UDP-GLYCOSYLTRANSFERASE 76B1-LIKE"/>
    <property type="match status" value="1"/>
</dbReference>
<dbReference type="EMBL" id="CM026423">
    <property type="protein sequence ID" value="KAG0582237.1"/>
    <property type="molecule type" value="Genomic_DNA"/>
</dbReference>
<dbReference type="InterPro" id="IPR035595">
    <property type="entry name" value="UDP_glycos_trans_CS"/>
</dbReference>
<sequence length="500" mass="55311">MFGSMADSVHVVLMPYPSVGHSAPFVHFAKHLARSGVAVSFIAPDAELAIFNDLLLGDAAFEARQNINVVPFAFPIHQEEMDPAYFFSIRDWMQSNADKFHEILARLMSEEPRTVCYPGDAAAGFPVCIISDMFLGFTQELADKLSIPRYCLYSSPAHFLSFTFHMPQFDSEGRLPATSWEDKPFLIPNFPSILPAHLPPFQLTVSNAVNSFFVEESKPLWRAAGVIVNTVYELESPVIDGLRAYLAENSPNKEVPTIVTMGPVMGELWEGGSTSTFRERLNATPKREACFDWLDQQAESSVLYICFGSIVMPSDAQVHELAVGLESSMQPFLWVLRILEAGKTLSQVLPEGFLERTKSRGFVYTSWAPQLHILAHRAVGGFLSHCGWNSAVEGMIMGVPMIAMPVMGDQMLNATLIVKVLGVGIRVNEIGVWYETVGKEIIEKAVRTLMTGADGEAMRRKAAQVSVTIQKSVRPGGSSYENLALFLRHLKSLKSTGLQR</sequence>
<dbReference type="GO" id="GO:0008194">
    <property type="term" value="F:UDP-glycosyltransferase activity"/>
    <property type="evidence" value="ECO:0007669"/>
    <property type="project" value="InterPro"/>
</dbReference>
<dbReference type="PROSITE" id="PS00375">
    <property type="entry name" value="UDPGT"/>
    <property type="match status" value="1"/>
</dbReference>
<keyword evidence="2 3" id="KW-0808">Transferase</keyword>
<dbReference type="AlphaFoldDB" id="A0A8T0IHE4"/>
<proteinExistence type="inferred from homology"/>
<dbReference type="CDD" id="cd03784">
    <property type="entry name" value="GT1_Gtf-like"/>
    <property type="match status" value="1"/>
</dbReference>
<evidence type="ECO:0000256" key="4">
    <source>
        <dbReference type="RuleBase" id="RU362057"/>
    </source>
</evidence>
<comment type="caution">
    <text evidence="5">The sequence shown here is derived from an EMBL/GenBank/DDBJ whole genome shotgun (WGS) entry which is preliminary data.</text>
</comment>
<dbReference type="FunFam" id="3.40.50.2000:FF:000060">
    <property type="entry name" value="Glycosyltransferase"/>
    <property type="match status" value="1"/>
</dbReference>
<accession>A0A8T0IHE4</accession>
<dbReference type="PANTHER" id="PTHR48045">
    <property type="entry name" value="UDP-GLYCOSYLTRANSFERASE 72B1"/>
    <property type="match status" value="1"/>
</dbReference>
<organism evidence="5 6">
    <name type="scientific">Ceratodon purpureus</name>
    <name type="common">Fire moss</name>
    <name type="synonym">Dicranum purpureum</name>
    <dbReference type="NCBI Taxonomy" id="3225"/>
    <lineage>
        <taxon>Eukaryota</taxon>
        <taxon>Viridiplantae</taxon>
        <taxon>Streptophyta</taxon>
        <taxon>Embryophyta</taxon>
        <taxon>Bryophyta</taxon>
        <taxon>Bryophytina</taxon>
        <taxon>Bryopsida</taxon>
        <taxon>Dicranidae</taxon>
        <taxon>Pseudoditrichales</taxon>
        <taxon>Ditrichaceae</taxon>
        <taxon>Ceratodon</taxon>
    </lineage>
</organism>
<evidence type="ECO:0000313" key="6">
    <source>
        <dbReference type="Proteomes" id="UP000822688"/>
    </source>
</evidence>
<dbReference type="Proteomes" id="UP000822688">
    <property type="component" value="Chromosome 3"/>
</dbReference>
<evidence type="ECO:0000256" key="1">
    <source>
        <dbReference type="ARBA" id="ARBA00009995"/>
    </source>
</evidence>
<name>A0A8T0IHE4_CERPU</name>
<keyword evidence="3" id="KW-0328">Glycosyltransferase</keyword>
<comment type="similarity">
    <text evidence="1 3">Belongs to the UDP-glycosyltransferase family.</text>
</comment>
<keyword evidence="6" id="KW-1185">Reference proteome</keyword>
<dbReference type="EC" id="2.4.1.-" evidence="4"/>
<dbReference type="SUPFAM" id="SSF53756">
    <property type="entry name" value="UDP-Glycosyltransferase/glycogen phosphorylase"/>
    <property type="match status" value="1"/>
</dbReference>
<evidence type="ECO:0000256" key="2">
    <source>
        <dbReference type="ARBA" id="ARBA00022679"/>
    </source>
</evidence>
<dbReference type="InterPro" id="IPR002213">
    <property type="entry name" value="UDP_glucos_trans"/>
</dbReference>